<keyword evidence="1" id="KW-0805">Transcription regulation</keyword>
<evidence type="ECO:0000256" key="2">
    <source>
        <dbReference type="ARBA" id="ARBA00023125"/>
    </source>
</evidence>
<evidence type="ECO:0000313" key="7">
    <source>
        <dbReference type="Proteomes" id="UP000822688"/>
    </source>
</evidence>
<keyword evidence="3" id="KW-0804">Transcription</keyword>
<gene>
    <name evidence="6" type="ORF">KC19_VG052300</name>
</gene>
<keyword evidence="4" id="KW-0539">Nucleus</keyword>
<feature type="domain" description="TF-B3" evidence="5">
    <location>
        <begin position="30"/>
        <end position="103"/>
    </location>
</feature>
<comment type="caution">
    <text evidence="6">The sequence shown here is derived from an EMBL/GenBank/DDBJ whole genome shotgun (WGS) entry which is preliminary data.</text>
</comment>
<dbReference type="Pfam" id="PF02362">
    <property type="entry name" value="B3"/>
    <property type="match status" value="1"/>
</dbReference>
<keyword evidence="7" id="KW-1185">Reference proteome</keyword>
<keyword evidence="2" id="KW-0238">DNA-binding</keyword>
<evidence type="ECO:0000256" key="4">
    <source>
        <dbReference type="ARBA" id="ARBA00023242"/>
    </source>
</evidence>
<evidence type="ECO:0000256" key="1">
    <source>
        <dbReference type="ARBA" id="ARBA00023015"/>
    </source>
</evidence>
<dbReference type="EMBL" id="CM026426">
    <property type="protein sequence ID" value="KAG0571904.1"/>
    <property type="molecule type" value="Genomic_DNA"/>
</dbReference>
<sequence>MEQVPHARRGSELRFRRPFCASHVRPDKAAQIDIPTVYWRKHGKEKLNGQLYTLEGPLKESCVNSALHVTPRQTFCFFTSGWFEFCVLNQLKLGDTVNFLKRGPCGFQVTI</sequence>
<reference evidence="6" key="1">
    <citation type="submission" date="2020-06" db="EMBL/GenBank/DDBJ databases">
        <title>WGS assembly of Ceratodon purpureus strain R40.</title>
        <authorList>
            <person name="Carey S.B."/>
            <person name="Jenkins J."/>
            <person name="Shu S."/>
            <person name="Lovell J.T."/>
            <person name="Sreedasyam A."/>
            <person name="Maumus F."/>
            <person name="Tiley G.P."/>
            <person name="Fernandez-Pozo N."/>
            <person name="Barry K."/>
            <person name="Chen C."/>
            <person name="Wang M."/>
            <person name="Lipzen A."/>
            <person name="Daum C."/>
            <person name="Saski C.A."/>
            <person name="Payton A.C."/>
            <person name="Mcbreen J.C."/>
            <person name="Conrad R.E."/>
            <person name="Kollar L.M."/>
            <person name="Olsson S."/>
            <person name="Huttunen S."/>
            <person name="Landis J.B."/>
            <person name="Wickett N.J."/>
            <person name="Johnson M.G."/>
            <person name="Rensing S.A."/>
            <person name="Grimwood J."/>
            <person name="Schmutz J."/>
            <person name="Mcdaniel S.F."/>
        </authorList>
    </citation>
    <scope>NUCLEOTIDE SEQUENCE</scope>
    <source>
        <strain evidence="6">R40</strain>
    </source>
</reference>
<dbReference type="InterPro" id="IPR015300">
    <property type="entry name" value="DNA-bd_pseudobarrel_sf"/>
</dbReference>
<dbReference type="GO" id="GO:0003677">
    <property type="term" value="F:DNA binding"/>
    <property type="evidence" value="ECO:0007669"/>
    <property type="project" value="UniProtKB-KW"/>
</dbReference>
<protein>
    <recommendedName>
        <fullName evidence="5">TF-B3 domain-containing protein</fullName>
    </recommendedName>
</protein>
<dbReference type="InterPro" id="IPR003340">
    <property type="entry name" value="B3_DNA-bd"/>
</dbReference>
<dbReference type="SUPFAM" id="SSF101936">
    <property type="entry name" value="DNA-binding pseudobarrel domain"/>
    <property type="match status" value="1"/>
</dbReference>
<dbReference type="Gene3D" id="2.40.330.10">
    <property type="entry name" value="DNA-binding pseudobarrel domain"/>
    <property type="match status" value="1"/>
</dbReference>
<dbReference type="AlphaFoldDB" id="A0A8T0HM78"/>
<accession>A0A8T0HM78</accession>
<evidence type="ECO:0000256" key="3">
    <source>
        <dbReference type="ARBA" id="ARBA00023163"/>
    </source>
</evidence>
<feature type="non-terminal residue" evidence="6">
    <location>
        <position position="111"/>
    </location>
</feature>
<name>A0A8T0HM78_CERPU</name>
<organism evidence="6 7">
    <name type="scientific">Ceratodon purpureus</name>
    <name type="common">Fire moss</name>
    <name type="synonym">Dicranum purpureum</name>
    <dbReference type="NCBI Taxonomy" id="3225"/>
    <lineage>
        <taxon>Eukaryota</taxon>
        <taxon>Viridiplantae</taxon>
        <taxon>Streptophyta</taxon>
        <taxon>Embryophyta</taxon>
        <taxon>Bryophyta</taxon>
        <taxon>Bryophytina</taxon>
        <taxon>Bryopsida</taxon>
        <taxon>Dicranidae</taxon>
        <taxon>Pseudoditrichales</taxon>
        <taxon>Ditrichaceae</taxon>
        <taxon>Ceratodon</taxon>
    </lineage>
</organism>
<evidence type="ECO:0000259" key="5">
    <source>
        <dbReference type="Pfam" id="PF02362"/>
    </source>
</evidence>
<evidence type="ECO:0000313" key="6">
    <source>
        <dbReference type="EMBL" id="KAG0571904.1"/>
    </source>
</evidence>
<proteinExistence type="predicted"/>
<dbReference type="Proteomes" id="UP000822688">
    <property type="component" value="Chromosome V"/>
</dbReference>